<keyword evidence="1" id="KW-0472">Membrane</keyword>
<reference evidence="2" key="1">
    <citation type="journal article" date="2021" name="PeerJ">
        <title>Extensive microbial diversity within the chicken gut microbiome revealed by metagenomics and culture.</title>
        <authorList>
            <person name="Gilroy R."/>
            <person name="Ravi A."/>
            <person name="Getino M."/>
            <person name="Pursley I."/>
            <person name="Horton D.L."/>
            <person name="Alikhan N.F."/>
            <person name="Baker D."/>
            <person name="Gharbi K."/>
            <person name="Hall N."/>
            <person name="Watson M."/>
            <person name="Adriaenssens E.M."/>
            <person name="Foster-Nyarko E."/>
            <person name="Jarju S."/>
            <person name="Secka A."/>
            <person name="Antonio M."/>
            <person name="Oren A."/>
            <person name="Chaudhuri R.R."/>
            <person name="La Ragione R."/>
            <person name="Hildebrand F."/>
            <person name="Pallen M.J."/>
        </authorList>
    </citation>
    <scope>NUCLEOTIDE SEQUENCE</scope>
    <source>
        <strain evidence="2">ChiGjej3B3-7470</strain>
    </source>
</reference>
<evidence type="ECO:0000313" key="3">
    <source>
        <dbReference type="Proteomes" id="UP000712713"/>
    </source>
</evidence>
<name>A0A921EP24_9ACTN</name>
<proteinExistence type="predicted"/>
<keyword evidence="1" id="KW-1133">Transmembrane helix</keyword>
<keyword evidence="1" id="KW-0812">Transmembrane</keyword>
<dbReference type="AlphaFoldDB" id="A0A921EP24"/>
<evidence type="ECO:0000313" key="2">
    <source>
        <dbReference type="EMBL" id="HJE51794.1"/>
    </source>
</evidence>
<dbReference type="InterPro" id="IPR006938">
    <property type="entry name" value="DUF624"/>
</dbReference>
<dbReference type="Pfam" id="PF04854">
    <property type="entry name" value="DUF624"/>
    <property type="match status" value="1"/>
</dbReference>
<feature type="transmembrane region" description="Helical" evidence="1">
    <location>
        <begin position="15"/>
        <end position="42"/>
    </location>
</feature>
<dbReference type="EMBL" id="DYZF01000187">
    <property type="protein sequence ID" value="HJE51794.1"/>
    <property type="molecule type" value="Genomic_DNA"/>
</dbReference>
<feature type="transmembrane region" description="Helical" evidence="1">
    <location>
        <begin position="169"/>
        <end position="187"/>
    </location>
</feature>
<comment type="caution">
    <text evidence="2">The sequence shown here is derived from an EMBL/GenBank/DDBJ whole genome shotgun (WGS) entry which is preliminary data.</text>
</comment>
<dbReference type="Proteomes" id="UP000712713">
    <property type="component" value="Unassembled WGS sequence"/>
</dbReference>
<protein>
    <submittedName>
        <fullName evidence="2">DUF624 domain-containing protein</fullName>
    </submittedName>
</protein>
<feature type="transmembrane region" description="Helical" evidence="1">
    <location>
        <begin position="135"/>
        <end position="163"/>
    </location>
</feature>
<feature type="transmembrane region" description="Helical" evidence="1">
    <location>
        <begin position="96"/>
        <end position="123"/>
    </location>
</feature>
<sequence length="201" mass="21675">MRWLGRVTQVVEVSLAWWLTTALGLILLGHLPASVAAVSVLGRLGTDEASDRPLADFFGGWRANLLRSNAVGWPATVALLILGLNAWVLSRGTHAWMAPMLVATICVGAWLVLAVAYLVVFLADERTRGLPALRLWRAALAVPLTSPATAAAWLVCVLSLAVVTWRFTILLPLAVPGLLALLTAWLMRRRLDQTGLLTAVD</sequence>
<feature type="transmembrane region" description="Helical" evidence="1">
    <location>
        <begin position="70"/>
        <end position="90"/>
    </location>
</feature>
<evidence type="ECO:0000256" key="1">
    <source>
        <dbReference type="SAM" id="Phobius"/>
    </source>
</evidence>
<accession>A0A921EP24</accession>
<gene>
    <name evidence="2" type="ORF">K8V15_07430</name>
</gene>
<reference evidence="2" key="2">
    <citation type="submission" date="2021-09" db="EMBL/GenBank/DDBJ databases">
        <authorList>
            <person name="Gilroy R."/>
        </authorList>
    </citation>
    <scope>NUCLEOTIDE SEQUENCE</scope>
    <source>
        <strain evidence="2">ChiGjej3B3-7470</strain>
    </source>
</reference>
<organism evidence="2 3">
    <name type="scientific">Tessaracoccus flavescens</name>
    <dbReference type="NCBI Taxonomy" id="399497"/>
    <lineage>
        <taxon>Bacteria</taxon>
        <taxon>Bacillati</taxon>
        <taxon>Actinomycetota</taxon>
        <taxon>Actinomycetes</taxon>
        <taxon>Propionibacteriales</taxon>
        <taxon>Propionibacteriaceae</taxon>
        <taxon>Tessaracoccus</taxon>
    </lineage>
</organism>